<feature type="region of interest" description="Disordered" evidence="2">
    <location>
        <begin position="392"/>
        <end position="427"/>
    </location>
</feature>
<protein>
    <submittedName>
        <fullName evidence="4">Aste57867_12161 protein</fullName>
    </submittedName>
</protein>
<feature type="compositionally biased region" description="Low complexity" evidence="2">
    <location>
        <begin position="565"/>
        <end position="581"/>
    </location>
</feature>
<dbReference type="EMBL" id="CAADRA010005362">
    <property type="protein sequence ID" value="VFT89015.1"/>
    <property type="molecule type" value="Genomic_DNA"/>
</dbReference>
<reference evidence="4 5" key="1">
    <citation type="submission" date="2019-03" db="EMBL/GenBank/DDBJ databases">
        <authorList>
            <person name="Gaulin E."/>
            <person name="Dumas B."/>
        </authorList>
    </citation>
    <scope>NUCLEOTIDE SEQUENCE [LARGE SCALE GENOMIC DNA]</scope>
    <source>
        <strain evidence="4">CBS 568.67</strain>
    </source>
</reference>
<feature type="region of interest" description="Disordered" evidence="2">
    <location>
        <begin position="565"/>
        <end position="585"/>
    </location>
</feature>
<accession>A0A485KVL9</accession>
<gene>
    <name evidence="4" type="primary">Aste57867_12161</name>
    <name evidence="3" type="ORF">As57867_012116</name>
    <name evidence="4" type="ORF">ASTE57867_12161</name>
</gene>
<dbReference type="OrthoDB" id="76478at2759"/>
<dbReference type="EMBL" id="VJMH01005341">
    <property type="protein sequence ID" value="KAF0697167.1"/>
    <property type="molecule type" value="Genomic_DNA"/>
</dbReference>
<evidence type="ECO:0000313" key="4">
    <source>
        <dbReference type="EMBL" id="VFT89015.1"/>
    </source>
</evidence>
<organism evidence="4 5">
    <name type="scientific">Aphanomyces stellatus</name>
    <dbReference type="NCBI Taxonomy" id="120398"/>
    <lineage>
        <taxon>Eukaryota</taxon>
        <taxon>Sar</taxon>
        <taxon>Stramenopiles</taxon>
        <taxon>Oomycota</taxon>
        <taxon>Saprolegniomycetes</taxon>
        <taxon>Saprolegniales</taxon>
        <taxon>Verrucalvaceae</taxon>
        <taxon>Aphanomyces</taxon>
    </lineage>
</organism>
<evidence type="ECO:0000313" key="5">
    <source>
        <dbReference type="Proteomes" id="UP000332933"/>
    </source>
</evidence>
<feature type="compositionally biased region" description="Basic and acidic residues" evidence="2">
    <location>
        <begin position="415"/>
        <end position="426"/>
    </location>
</feature>
<feature type="region of interest" description="Disordered" evidence="2">
    <location>
        <begin position="1"/>
        <end position="35"/>
    </location>
</feature>
<keyword evidence="5" id="KW-1185">Reference proteome</keyword>
<keyword evidence="1" id="KW-0175">Coiled coil</keyword>
<sequence>MSARPALVGDEEDNGALPLDQDGELEPASATDKPPAAVSAQQVARLVHRLSVAQDRITKLTRIEKAIADFYVEVVTTVGHVTVRDDSAVPVPTAVDGDTLALINGLRAYVRMQLAFKDDYESSLKSSLKAVTTAQKTYGVVVGSMSWGRLSRPFDLRREERSVKDEVVALKRERDALRVDKETLLAQMLETEDVKARVTHESMASLEFSRAATEHALAQLADCRAELKKTADMCRYQTTQLDDKDQAYVKLSQHVELLKRSVPVGDKPVAQAAAAARPTGEIKTALVQEAERRQATLKISHLEAENAANRDQIKDLKVKLQGVNSSAHSLAFARAVKDAARFKERVKEVELKMAEMEATVMKTRGLLADKDARLTGLKTEYDKLFTALQKDGERKRAAARPHHGGAPTSSTAADDAEKPLTSDEANRLANDNQYVTGFYKAKFEHQAAEILALRKQIKKMLTMEHQQYFDHSLQRKEHQRLLHRYAELKHKVEPDKTIVGLGRPASTPSLATDATSAASSDVKKLVRRNQFLERFFRDNCGGGDMTSTATVVTTKDIAVAVSTRPSSSSITPASSSTAGAIKPRPASAIVKPKHIGDSKQSFVVGSLVKEI</sequence>
<evidence type="ECO:0000256" key="1">
    <source>
        <dbReference type="SAM" id="Coils"/>
    </source>
</evidence>
<dbReference type="AlphaFoldDB" id="A0A485KVL9"/>
<reference evidence="3" key="2">
    <citation type="submission" date="2019-06" db="EMBL/GenBank/DDBJ databases">
        <title>Genomics analysis of Aphanomyces spp. identifies a new class of oomycete effector associated with host adaptation.</title>
        <authorList>
            <person name="Gaulin E."/>
        </authorList>
    </citation>
    <scope>NUCLEOTIDE SEQUENCE</scope>
    <source>
        <strain evidence="3">CBS 578.67</strain>
    </source>
</reference>
<feature type="coiled-coil region" evidence="1">
    <location>
        <begin position="299"/>
        <end position="359"/>
    </location>
</feature>
<proteinExistence type="predicted"/>
<dbReference type="Proteomes" id="UP000332933">
    <property type="component" value="Unassembled WGS sequence"/>
</dbReference>
<evidence type="ECO:0000256" key="2">
    <source>
        <dbReference type="SAM" id="MobiDB-lite"/>
    </source>
</evidence>
<evidence type="ECO:0000313" key="3">
    <source>
        <dbReference type="EMBL" id="KAF0697167.1"/>
    </source>
</evidence>
<name>A0A485KVL9_9STRA</name>